<feature type="region of interest" description="Disordered" evidence="1">
    <location>
        <begin position="1"/>
        <end position="21"/>
    </location>
</feature>
<name>A0A8H6ZV38_PLEOS</name>
<evidence type="ECO:0000256" key="1">
    <source>
        <dbReference type="SAM" id="MobiDB-lite"/>
    </source>
</evidence>
<dbReference type="AlphaFoldDB" id="A0A8H6ZV38"/>
<dbReference type="InterPro" id="IPR011333">
    <property type="entry name" value="SKP1/BTB/POZ_sf"/>
</dbReference>
<dbReference type="OrthoDB" id="2593747at2759"/>
<dbReference type="EMBL" id="JACETU010000005">
    <property type="protein sequence ID" value="KAF7428831.1"/>
    <property type="molecule type" value="Genomic_DNA"/>
</dbReference>
<dbReference type="SUPFAM" id="SSF54695">
    <property type="entry name" value="POZ domain"/>
    <property type="match status" value="1"/>
</dbReference>
<reference evidence="2" key="1">
    <citation type="submission" date="2019-07" db="EMBL/GenBank/DDBJ databases">
        <authorList>
            <person name="Palmer J.M."/>
        </authorList>
    </citation>
    <scope>NUCLEOTIDE SEQUENCE</scope>
    <source>
        <strain evidence="2">PC9</strain>
    </source>
</reference>
<organism evidence="2 3">
    <name type="scientific">Pleurotus ostreatus</name>
    <name type="common">Oyster mushroom</name>
    <name type="synonym">White-rot fungus</name>
    <dbReference type="NCBI Taxonomy" id="5322"/>
    <lineage>
        <taxon>Eukaryota</taxon>
        <taxon>Fungi</taxon>
        <taxon>Dikarya</taxon>
        <taxon>Basidiomycota</taxon>
        <taxon>Agaricomycotina</taxon>
        <taxon>Agaricomycetes</taxon>
        <taxon>Agaricomycetidae</taxon>
        <taxon>Agaricales</taxon>
        <taxon>Pleurotineae</taxon>
        <taxon>Pleurotaceae</taxon>
        <taxon>Pleurotus</taxon>
    </lineage>
</organism>
<protein>
    <recommendedName>
        <fullName evidence="4">BTB domain-containing protein</fullName>
    </recommendedName>
</protein>
<dbReference type="Proteomes" id="UP000623687">
    <property type="component" value="Unassembled WGS sequence"/>
</dbReference>
<dbReference type="GeneID" id="59377881"/>
<dbReference type="RefSeq" id="XP_036631203.1">
    <property type="nucleotide sequence ID" value="XM_036777583.1"/>
</dbReference>
<accession>A0A8H6ZV38</accession>
<sequence length="588" mass="66323">MPLITTEGAPHADPRSDASTSRTTACVLHDEDYYFDFVIFQASVGDRLFKVPRHKFVEESVIFRSMFDLPLGEKRADGLTDEQPLRLDGVEQADFRHFLKYLYPRGIDRPISLTLDEWLTVLKLSSLWEMDRIRNDAITNLPALLTNPAQKLGVAIDYNIEFWLVPAMQELVQREAPLSVADLEHIGIECALRLATIREACLPHNYRHSYTFGRSGIAPESRRGAVTYDCQERIEHDFKGFITIPPLKYDKALTAVELVEEARPPAEVPVQPKVLSRLSNPFDLATFASMLYTVDNDSPSSSPPSSKPIRNDTFYLDSITFQVEDELFKIPVRFISSFKTEPFQTLATRSLPSGDNSTEGLSDEDPIILPDTSKVDFQRLLQVICPLDFEPEPIRSLDVWSSVLKLSTQWGFFRVRTLAIKTINTLDLSNGDLIRFGREYKVSDWLVKGYFGFATQVDPLSLTDVKDVLRGLEIDEGLDQIVKLAGLREKDRGEKPLSYIDLPPQPPSPKPMLDDPFSSIKRMKGKVKQPMPSPSRCPTPPPPLSPGFGFGVPRAKGIGGLNMDSIRTMFKSEVDEVVMFEKYLSTEI</sequence>
<evidence type="ECO:0000313" key="3">
    <source>
        <dbReference type="Proteomes" id="UP000623687"/>
    </source>
</evidence>
<dbReference type="Gene3D" id="3.30.710.10">
    <property type="entry name" value="Potassium Channel Kv1.1, Chain A"/>
    <property type="match status" value="1"/>
</dbReference>
<keyword evidence="3" id="KW-1185">Reference proteome</keyword>
<evidence type="ECO:0008006" key="4">
    <source>
        <dbReference type="Google" id="ProtNLM"/>
    </source>
</evidence>
<proteinExistence type="predicted"/>
<feature type="region of interest" description="Disordered" evidence="1">
    <location>
        <begin position="495"/>
        <end position="514"/>
    </location>
</feature>
<comment type="caution">
    <text evidence="2">The sequence shown here is derived from an EMBL/GenBank/DDBJ whole genome shotgun (WGS) entry which is preliminary data.</text>
</comment>
<dbReference type="VEuPathDB" id="FungiDB:PC9H_008063"/>
<gene>
    <name evidence="2" type="ORF">PC9H_008063</name>
</gene>
<evidence type="ECO:0000313" key="2">
    <source>
        <dbReference type="EMBL" id="KAF7428831.1"/>
    </source>
</evidence>